<keyword evidence="4" id="KW-1185">Reference proteome</keyword>
<evidence type="ECO:0000313" key="4">
    <source>
        <dbReference type="Proteomes" id="UP000290624"/>
    </source>
</evidence>
<dbReference type="Proteomes" id="UP000290624">
    <property type="component" value="Unassembled WGS sequence"/>
</dbReference>
<keyword evidence="1" id="KW-1133">Transmembrane helix</keyword>
<feature type="domain" description="SpaA-like prealbumin fold" evidence="2">
    <location>
        <begin position="126"/>
        <end position="209"/>
    </location>
</feature>
<protein>
    <recommendedName>
        <fullName evidence="2">SpaA-like prealbumin fold domain-containing protein</fullName>
    </recommendedName>
</protein>
<organism evidence="3 4">
    <name type="scientific">Propioniciclava flava</name>
    <dbReference type="NCBI Taxonomy" id="2072026"/>
    <lineage>
        <taxon>Bacteria</taxon>
        <taxon>Bacillati</taxon>
        <taxon>Actinomycetota</taxon>
        <taxon>Actinomycetes</taxon>
        <taxon>Propionibacteriales</taxon>
        <taxon>Propionibacteriaceae</taxon>
        <taxon>Propioniciclava</taxon>
    </lineage>
</organism>
<dbReference type="Pfam" id="PF17802">
    <property type="entry name" value="SpaA"/>
    <property type="match status" value="2"/>
</dbReference>
<evidence type="ECO:0000256" key="1">
    <source>
        <dbReference type="SAM" id="Phobius"/>
    </source>
</evidence>
<dbReference type="InterPro" id="IPR013783">
    <property type="entry name" value="Ig-like_fold"/>
</dbReference>
<reference evidence="3 4" key="1">
    <citation type="submission" date="2018-01" db="EMBL/GenBank/DDBJ databases">
        <title>Lactibacter flavus gen. nov., sp. nov., a novel bacterium of the family Propionibacteriaceae isolated from raw milk and dairy products.</title>
        <authorList>
            <person name="Wenning M."/>
            <person name="Breitenwieser F."/>
            <person name="Huptas C."/>
            <person name="von Neubeck M."/>
            <person name="Busse H.-J."/>
            <person name="Scherer S."/>
        </authorList>
    </citation>
    <scope>NUCLEOTIDE SEQUENCE [LARGE SCALE GENOMIC DNA]</scope>
    <source>
        <strain evidence="3 4">VG341</strain>
    </source>
</reference>
<dbReference type="EMBL" id="PPCV01000005">
    <property type="protein sequence ID" value="RXW32083.1"/>
    <property type="molecule type" value="Genomic_DNA"/>
</dbReference>
<sequence>MATGVDHTSRTDAIGSPDIFNDRREATLSWQKTDATDGTPLAGSVWALQGDGLTREVIDNGTYDLDPAVGKFRVNIGVKWGEYKLWEHTAPAGYQLPNPTPVRTLTFDGEHLEQDLGAIGNTRAPGTLSWQKTDATSGDRLAGSTWTLEGPHGYSVTVSDNLGIDANAADGGFAIKNVAWGTYTLTEKEAPAGFVRDTTPRTVVIDATHLAGDFGAVENSRTPDEPGGTLPFTGPTALWTYATIGALNVGAGVLLMVRRRRSES</sequence>
<proteinExistence type="predicted"/>
<gene>
    <name evidence="3" type="ORF">C1706_08550</name>
</gene>
<dbReference type="Gene3D" id="2.60.40.10">
    <property type="entry name" value="Immunoglobulins"/>
    <property type="match status" value="2"/>
</dbReference>
<dbReference type="AlphaFoldDB" id="A0A4Q2EGC9"/>
<feature type="domain" description="SpaA-like prealbumin fold" evidence="2">
    <location>
        <begin position="27"/>
        <end position="98"/>
    </location>
</feature>
<dbReference type="OrthoDB" id="134475at2"/>
<keyword evidence="1" id="KW-0472">Membrane</keyword>
<name>A0A4Q2EGC9_9ACTN</name>
<dbReference type="InterPro" id="IPR041033">
    <property type="entry name" value="SpaA_PFL_dom_1"/>
</dbReference>
<feature type="transmembrane region" description="Helical" evidence="1">
    <location>
        <begin position="238"/>
        <end position="257"/>
    </location>
</feature>
<evidence type="ECO:0000259" key="2">
    <source>
        <dbReference type="Pfam" id="PF17802"/>
    </source>
</evidence>
<evidence type="ECO:0000313" key="3">
    <source>
        <dbReference type="EMBL" id="RXW32083.1"/>
    </source>
</evidence>
<keyword evidence="1" id="KW-0812">Transmembrane</keyword>
<accession>A0A4Q2EGC9</accession>
<comment type="caution">
    <text evidence="3">The sequence shown here is derived from an EMBL/GenBank/DDBJ whole genome shotgun (WGS) entry which is preliminary data.</text>
</comment>
<dbReference type="GO" id="GO:0005975">
    <property type="term" value="P:carbohydrate metabolic process"/>
    <property type="evidence" value="ECO:0007669"/>
    <property type="project" value="UniProtKB-ARBA"/>
</dbReference>
<dbReference type="RefSeq" id="WP_129458822.1">
    <property type="nucleotide sequence ID" value="NZ_PPCV01000005.1"/>
</dbReference>